<dbReference type="PROSITE" id="PS50930">
    <property type="entry name" value="HTH_LYTTR"/>
    <property type="match status" value="1"/>
</dbReference>
<dbReference type="Gene3D" id="2.40.50.1020">
    <property type="entry name" value="LytTr DNA-binding domain"/>
    <property type="match status" value="1"/>
</dbReference>
<evidence type="ECO:0000313" key="3">
    <source>
        <dbReference type="EMBL" id="TCL69053.1"/>
    </source>
</evidence>
<keyword evidence="1" id="KW-0472">Membrane</keyword>
<keyword evidence="4" id="KW-1185">Reference proteome</keyword>
<sequence length="211" mass="24884">MLAILLQNSIPNFWNAWLIALFFLPIAFFIKYGIQKTKLLKGFKKWNRYFFIAIISLFWGYVAIVLAYWYFLELKANSIESTLVNPIFIWIIIGFFILLEQAVFKKNKQIDKETITIFSDRKKTIITIANLAYIESRGDFTLAVLLDGSQYKNTIRITEWELKLDTFIRIHRSFLVNPNEATLNGNEIIINKAWNLPISRSYKQQVMAYFK</sequence>
<evidence type="ECO:0000313" key="4">
    <source>
        <dbReference type="Proteomes" id="UP000295455"/>
    </source>
</evidence>
<dbReference type="RefSeq" id="WP_165876080.1">
    <property type="nucleotide sequence ID" value="NZ_OX156936.1"/>
</dbReference>
<comment type="caution">
    <text evidence="3">The sequence shown here is derived from an EMBL/GenBank/DDBJ whole genome shotgun (WGS) entry which is preliminary data.</text>
</comment>
<reference evidence="3 4" key="1">
    <citation type="submission" date="2019-03" db="EMBL/GenBank/DDBJ databases">
        <title>Genomic Encyclopedia of Type Strains, Phase IV (KMG-IV): sequencing the most valuable type-strain genomes for metagenomic binning, comparative biology and taxonomic classification.</title>
        <authorList>
            <person name="Goeker M."/>
        </authorList>
    </citation>
    <scope>NUCLEOTIDE SEQUENCE [LARGE SCALE GENOMIC DNA]</scope>
    <source>
        <strain evidence="3 4">DSM 18792</strain>
    </source>
</reference>
<feature type="transmembrane region" description="Helical" evidence="1">
    <location>
        <begin position="12"/>
        <end position="30"/>
    </location>
</feature>
<dbReference type="SMART" id="SM00850">
    <property type="entry name" value="LytTR"/>
    <property type="match status" value="1"/>
</dbReference>
<dbReference type="AlphaFoldDB" id="A0A4R1RRJ6"/>
<protein>
    <submittedName>
        <fullName evidence="3">LytTr DNA-binding domain-containing protein</fullName>
    </submittedName>
</protein>
<evidence type="ECO:0000256" key="1">
    <source>
        <dbReference type="SAM" id="Phobius"/>
    </source>
</evidence>
<name>A0A4R1RRJ6_9FLAO</name>
<keyword evidence="1" id="KW-0812">Transmembrane</keyword>
<keyword evidence="3" id="KW-0238">DNA-binding</keyword>
<dbReference type="EMBL" id="SLUP01000001">
    <property type="protein sequence ID" value="TCL69053.1"/>
    <property type="molecule type" value="Genomic_DNA"/>
</dbReference>
<feature type="transmembrane region" description="Helical" evidence="1">
    <location>
        <begin position="83"/>
        <end position="104"/>
    </location>
</feature>
<accession>A0A4R1RRJ6</accession>
<dbReference type="GO" id="GO:0003677">
    <property type="term" value="F:DNA binding"/>
    <property type="evidence" value="ECO:0007669"/>
    <property type="project" value="UniProtKB-KW"/>
</dbReference>
<gene>
    <name evidence="3" type="ORF">EV196_101484</name>
</gene>
<feature type="domain" description="HTH LytTR-type" evidence="2">
    <location>
        <begin position="115"/>
        <end position="179"/>
    </location>
</feature>
<feature type="transmembrane region" description="Helical" evidence="1">
    <location>
        <begin position="50"/>
        <end position="71"/>
    </location>
</feature>
<organism evidence="3 4">
    <name type="scientific">Mariniflexile fucanivorans</name>
    <dbReference type="NCBI Taxonomy" id="264023"/>
    <lineage>
        <taxon>Bacteria</taxon>
        <taxon>Pseudomonadati</taxon>
        <taxon>Bacteroidota</taxon>
        <taxon>Flavobacteriia</taxon>
        <taxon>Flavobacteriales</taxon>
        <taxon>Flavobacteriaceae</taxon>
        <taxon>Mariniflexile</taxon>
    </lineage>
</organism>
<dbReference type="InterPro" id="IPR007492">
    <property type="entry name" value="LytTR_DNA-bd_dom"/>
</dbReference>
<evidence type="ECO:0000259" key="2">
    <source>
        <dbReference type="PROSITE" id="PS50930"/>
    </source>
</evidence>
<keyword evidence="1" id="KW-1133">Transmembrane helix</keyword>
<dbReference type="Pfam" id="PF04397">
    <property type="entry name" value="LytTR"/>
    <property type="match status" value="1"/>
</dbReference>
<dbReference type="Proteomes" id="UP000295455">
    <property type="component" value="Unassembled WGS sequence"/>
</dbReference>
<proteinExistence type="predicted"/>